<dbReference type="InterPro" id="IPR028082">
    <property type="entry name" value="Peripla_BP_I"/>
</dbReference>
<feature type="transmembrane region" description="Helical" evidence="14">
    <location>
        <begin position="695"/>
        <end position="713"/>
    </location>
</feature>
<feature type="transmembrane region" description="Helical" evidence="14">
    <location>
        <begin position="513"/>
        <end position="536"/>
    </location>
</feature>
<keyword evidence="17" id="KW-1185">Reference proteome</keyword>
<dbReference type="CDD" id="cd06366">
    <property type="entry name" value="PBP1_GABAb_receptor"/>
    <property type="match status" value="1"/>
</dbReference>
<dbReference type="InterPro" id="IPR001828">
    <property type="entry name" value="ANF_lig-bd_rcpt"/>
</dbReference>
<evidence type="ECO:0000256" key="9">
    <source>
        <dbReference type="ARBA" id="ARBA00023180"/>
    </source>
</evidence>
<keyword evidence="3 14" id="KW-0812">Transmembrane</keyword>
<dbReference type="FunFam" id="3.40.50.2300:FF:000751">
    <property type="match status" value="1"/>
</dbReference>
<sequence>MLPTRGSWAFVFEYAVLLTLTQELVSLGEKSSPLDSGADNSNCCQTTTPLRGLDQRATFCGVPLLRRNSDGEYVSDDSSKIIFIGGLFPLSGTSFSRNGRIDLEAACMAIEHVNEQNFIEGHQLVMYYNDTQCHPGIAADALFDQLYRKPQMTMLLGSQCSEVSKHIAQIVPYWNLVMVSYGATSVTLTDREFYPTFFRTVSPDSSHNAAKAAFMEYFGWYEIASLIEEEEMFSLALSDLTRYLQSSSNITISASLNTEDDLAAKMQQLQEQDARIIIGSFQERTARAVFCEAHKINMYGPKYVWILPGWFQREWWRAEADTDCSAEDLAEVAEGYFAIDSLDINIDNRSSISGLTSHAFEVEMLKRGVRSAGSQAPNTYDAIWTMALTIKSAMHHLNRTEVANQSTSIANASRWGTGFTYDNRPMRDLYADIVSDIRFIGVSGPIRFKGPDRYGVTTYRQNQGGVMRLVALFFPEERRLVLEGQDLTPIQWEGGTVPVDKLLVFDQRLRINFAAYITTTALAACGMLLAVMFLLFNIRYRKTKFIKLSSPNLNNITIVGCIMVYCAVIMLGLESERVGIEAYSPMCTIRAAFLMVGFSFAFGSMFVKTYRVYHIITHATSRVIKRKMLHESTLFLMIGVLLIIDIIILTLWSVLDPMIRVEERLPLESSNDTVAFVPILEVCRSENLSIWLGTVYAYKGLLLLFGLFLGWETRKVKIPALNDSHYIAVCVYNVTIMSILAVVVSNLVTRGDQLTTSFVLVTVCICITTTMTLCFLFVPKVYTIHAVRLGSDPVTKSVGLEIKGRTRRFVTDETTEMKESLYRAEVQARAFRKEKNKLDNRIAELEAQLRLLSRSDDGDSSDSSREWAGDLCQQKDMYMLLHLPETSIQGTEPAKPPYQNHVTGAEHEVELHCLLQRDDSGRHSLDSRSVSTYTTDLNENQSSVGDEDQLTGTPSPSRSAKQQHAELCLQNPTRPYLPHLHENPVMTRPLRRHPPLIKSLSSGSMPRRHTLVSSIDGPNRCIKNDAIKRYSPMRTGCGSARRSRSNSERRESARFHNEVRRLVVEMRSVQMRLLQLNEKPEMIYYV</sequence>
<keyword evidence="12" id="KW-0175">Coiled coil</keyword>
<feature type="transmembrane region" description="Helical" evidence="14">
    <location>
        <begin position="725"/>
        <end position="748"/>
    </location>
</feature>
<evidence type="ECO:0000256" key="5">
    <source>
        <dbReference type="ARBA" id="ARBA00022989"/>
    </source>
</evidence>
<dbReference type="RefSeq" id="XP_022086468.1">
    <property type="nucleotide sequence ID" value="XM_022230776.1"/>
</dbReference>
<evidence type="ECO:0000256" key="3">
    <source>
        <dbReference type="ARBA" id="ARBA00022692"/>
    </source>
</evidence>
<keyword evidence="6" id="KW-0297">G-protein coupled receptor</keyword>
<evidence type="ECO:0000313" key="17">
    <source>
        <dbReference type="Proteomes" id="UP000694845"/>
    </source>
</evidence>
<dbReference type="PANTHER" id="PTHR10519">
    <property type="entry name" value="GABA-B RECEPTOR"/>
    <property type="match status" value="1"/>
</dbReference>
<dbReference type="GeneID" id="110977020"/>
<keyword evidence="10" id="KW-0807">Transducer</keyword>
<feature type="domain" description="G-protein coupled receptors family 3 profile" evidence="16">
    <location>
        <begin position="515"/>
        <end position="784"/>
    </location>
</feature>
<organism evidence="17 18">
    <name type="scientific">Acanthaster planci</name>
    <name type="common">Crown-of-thorns starfish</name>
    <dbReference type="NCBI Taxonomy" id="133434"/>
    <lineage>
        <taxon>Eukaryota</taxon>
        <taxon>Metazoa</taxon>
        <taxon>Echinodermata</taxon>
        <taxon>Eleutherozoa</taxon>
        <taxon>Asterozoa</taxon>
        <taxon>Asteroidea</taxon>
        <taxon>Valvatacea</taxon>
        <taxon>Valvatida</taxon>
        <taxon>Acanthasteridae</taxon>
        <taxon>Acanthaster</taxon>
    </lineage>
</organism>
<evidence type="ECO:0000256" key="1">
    <source>
        <dbReference type="ARBA" id="ARBA00004651"/>
    </source>
</evidence>
<keyword evidence="7 14" id="KW-0472">Membrane</keyword>
<evidence type="ECO:0000256" key="15">
    <source>
        <dbReference type="SAM" id="SignalP"/>
    </source>
</evidence>
<feature type="transmembrane region" description="Helical" evidence="14">
    <location>
        <begin position="754"/>
        <end position="778"/>
    </location>
</feature>
<dbReference type="GO" id="GO:0004965">
    <property type="term" value="F:G protein-coupled GABA receptor activity"/>
    <property type="evidence" value="ECO:0007669"/>
    <property type="project" value="InterPro"/>
</dbReference>
<name>A0A8B7XZZ2_ACAPL</name>
<keyword evidence="2" id="KW-1003">Cell membrane</keyword>
<evidence type="ECO:0000256" key="12">
    <source>
        <dbReference type="SAM" id="Coils"/>
    </source>
</evidence>
<keyword evidence="9" id="KW-0325">Glycoprotein</keyword>
<keyword evidence="5 14" id="KW-1133">Transmembrane helix</keyword>
<dbReference type="OrthoDB" id="411630at2759"/>
<evidence type="ECO:0000256" key="7">
    <source>
        <dbReference type="ARBA" id="ARBA00023136"/>
    </source>
</evidence>
<keyword evidence="4 15" id="KW-0732">Signal</keyword>
<evidence type="ECO:0000256" key="14">
    <source>
        <dbReference type="SAM" id="Phobius"/>
    </source>
</evidence>
<dbReference type="PRINTS" id="PR01176">
    <property type="entry name" value="GABABRECEPTR"/>
</dbReference>
<feature type="compositionally biased region" description="Polar residues" evidence="13">
    <location>
        <begin position="927"/>
        <end position="962"/>
    </location>
</feature>
<evidence type="ECO:0000313" key="18">
    <source>
        <dbReference type="RefSeq" id="XP_022086468.1"/>
    </source>
</evidence>
<dbReference type="PANTHER" id="PTHR10519:SF46">
    <property type="entry name" value="METABOTROPIC GABA-B RECEPTOR SUBTYPE 3, ISOFORM A"/>
    <property type="match status" value="1"/>
</dbReference>
<keyword evidence="8" id="KW-0675">Receptor</keyword>
<reference evidence="18" key="1">
    <citation type="submission" date="2025-08" db="UniProtKB">
        <authorList>
            <consortium name="RefSeq"/>
        </authorList>
    </citation>
    <scope>IDENTIFICATION</scope>
</reference>
<feature type="region of interest" description="Disordered" evidence="13">
    <location>
        <begin position="997"/>
        <end position="1017"/>
    </location>
</feature>
<accession>A0A8B7XZZ2</accession>
<evidence type="ECO:0000256" key="10">
    <source>
        <dbReference type="ARBA" id="ARBA00023224"/>
    </source>
</evidence>
<dbReference type="PRINTS" id="PR01177">
    <property type="entry name" value="GABAB1RECPTR"/>
</dbReference>
<dbReference type="GO" id="GO:0007214">
    <property type="term" value="P:gamma-aminobutyric acid signaling pathway"/>
    <property type="evidence" value="ECO:0007669"/>
    <property type="project" value="TreeGrafter"/>
</dbReference>
<feature type="chain" id="PRO_5034196829" description="Gamma-aminobutyric acid type B receptor subunit 2" evidence="15">
    <location>
        <begin position="22"/>
        <end position="1086"/>
    </location>
</feature>
<evidence type="ECO:0000256" key="11">
    <source>
        <dbReference type="ARBA" id="ARBA00073785"/>
    </source>
</evidence>
<dbReference type="Proteomes" id="UP000694845">
    <property type="component" value="Unplaced"/>
</dbReference>
<dbReference type="InterPro" id="IPR017978">
    <property type="entry name" value="GPCR_3_C"/>
</dbReference>
<evidence type="ECO:0000256" key="6">
    <source>
        <dbReference type="ARBA" id="ARBA00023040"/>
    </source>
</evidence>
<comment type="subcellular location">
    <subcellularLocation>
        <location evidence="1">Cell membrane</location>
        <topology evidence="1">Multi-pass membrane protein</topology>
    </subcellularLocation>
</comment>
<feature type="signal peptide" evidence="15">
    <location>
        <begin position="1"/>
        <end position="21"/>
    </location>
</feature>
<feature type="transmembrane region" description="Helical" evidence="14">
    <location>
        <begin position="556"/>
        <end position="573"/>
    </location>
</feature>
<dbReference type="PROSITE" id="PS50259">
    <property type="entry name" value="G_PROTEIN_RECEP_F3_4"/>
    <property type="match status" value="1"/>
</dbReference>
<dbReference type="Gene3D" id="3.40.50.2300">
    <property type="match status" value="2"/>
</dbReference>
<dbReference type="SUPFAM" id="SSF53822">
    <property type="entry name" value="Periplasmic binding protein-like I"/>
    <property type="match status" value="1"/>
</dbReference>
<evidence type="ECO:0000256" key="8">
    <source>
        <dbReference type="ARBA" id="ARBA00023170"/>
    </source>
</evidence>
<feature type="region of interest" description="Disordered" evidence="13">
    <location>
        <begin position="1032"/>
        <end position="1053"/>
    </location>
</feature>
<feature type="transmembrane region" description="Helical" evidence="14">
    <location>
        <begin position="634"/>
        <end position="655"/>
    </location>
</feature>
<protein>
    <recommendedName>
        <fullName evidence="11">Gamma-aminobutyric acid type B receptor subunit 2</fullName>
    </recommendedName>
</protein>
<evidence type="ECO:0000256" key="4">
    <source>
        <dbReference type="ARBA" id="ARBA00022729"/>
    </source>
</evidence>
<dbReference type="FunFam" id="3.40.50.2300:FF:000063">
    <property type="entry name" value="Gamma-aminobutyric acid type B receptor subunit"/>
    <property type="match status" value="1"/>
</dbReference>
<dbReference type="InterPro" id="IPR002455">
    <property type="entry name" value="GPCR3_GABA-B"/>
</dbReference>
<dbReference type="KEGG" id="aplc:110977020"/>
<evidence type="ECO:0000259" key="16">
    <source>
        <dbReference type="PROSITE" id="PS50259"/>
    </source>
</evidence>
<evidence type="ECO:0000256" key="13">
    <source>
        <dbReference type="SAM" id="MobiDB-lite"/>
    </source>
</evidence>
<dbReference type="AlphaFoldDB" id="A0A8B7XZZ2"/>
<dbReference type="Pfam" id="PF00003">
    <property type="entry name" value="7tm_3"/>
    <property type="match status" value="1"/>
</dbReference>
<evidence type="ECO:0000256" key="2">
    <source>
        <dbReference type="ARBA" id="ARBA00022475"/>
    </source>
</evidence>
<feature type="coiled-coil region" evidence="12">
    <location>
        <begin position="828"/>
        <end position="855"/>
    </location>
</feature>
<gene>
    <name evidence="18" type="primary">LOC110977020</name>
</gene>
<dbReference type="CDD" id="cd15047">
    <property type="entry name" value="7tmC_GABA-B-like"/>
    <property type="match status" value="1"/>
</dbReference>
<dbReference type="Pfam" id="PF01094">
    <property type="entry name" value="ANF_receptor"/>
    <property type="match status" value="1"/>
</dbReference>
<dbReference type="GO" id="GO:0038039">
    <property type="term" value="C:G protein-coupled receptor heterodimeric complex"/>
    <property type="evidence" value="ECO:0007669"/>
    <property type="project" value="TreeGrafter"/>
</dbReference>
<feature type="region of interest" description="Disordered" evidence="13">
    <location>
        <begin position="920"/>
        <end position="964"/>
    </location>
</feature>
<feature type="transmembrane region" description="Helical" evidence="14">
    <location>
        <begin position="593"/>
        <end position="613"/>
    </location>
</feature>
<proteinExistence type="predicted"/>